<keyword evidence="11" id="KW-1185">Reference proteome</keyword>
<dbReference type="GO" id="GO:0006302">
    <property type="term" value="P:double-strand break repair"/>
    <property type="evidence" value="ECO:0007669"/>
    <property type="project" value="TreeGrafter"/>
</dbReference>
<evidence type="ECO:0000313" key="10">
    <source>
        <dbReference type="EMBL" id="GGI03514.1"/>
    </source>
</evidence>
<dbReference type="Gene3D" id="3.60.10.10">
    <property type="entry name" value="Endonuclease/exonuclease/phosphatase"/>
    <property type="match status" value="1"/>
</dbReference>
<sequence>MPVADGGTRDDACGLRLLTLNLWGTNGPVARRMEDLAGWLAASRPDVVALQEVRRFDGELQSDLLAEAAGYPHRWWARTFTRDGEQEGLAVLARRPLTAGETTRLPGHPRDVPRQLQRAEIATPTGPVLVANTHLTWRRRHGGVRLAQARAVRHLLGEESLPVLLVGDLNTTCRSRAVQALAADFPPGSGLTDVFDLAPTRPRATFAFDNPFARQPWLLGRRVDHVLVGAAFEVVDARVVLDGRDGPVVSDHHGVLAELRLPAPDGPADGPGLPPLVA</sequence>
<evidence type="ECO:0000256" key="6">
    <source>
        <dbReference type="ARBA" id="ARBA00022801"/>
    </source>
</evidence>
<evidence type="ECO:0000256" key="5">
    <source>
        <dbReference type="ARBA" id="ARBA00022763"/>
    </source>
</evidence>
<proteinExistence type="predicted"/>
<comment type="cofactor">
    <cofactor evidence="1">
        <name>Mn(2+)</name>
        <dbReference type="ChEBI" id="CHEBI:29035"/>
    </cofactor>
</comment>
<reference evidence="10" key="2">
    <citation type="submission" date="2020-09" db="EMBL/GenBank/DDBJ databases">
        <authorList>
            <person name="Sun Q."/>
            <person name="Zhou Y."/>
        </authorList>
    </citation>
    <scope>NUCLEOTIDE SEQUENCE</scope>
    <source>
        <strain evidence="10">CGMCC 1.14988</strain>
    </source>
</reference>
<keyword evidence="10" id="KW-0255">Endonuclease</keyword>
<evidence type="ECO:0000259" key="9">
    <source>
        <dbReference type="Pfam" id="PF03372"/>
    </source>
</evidence>
<evidence type="ECO:0000256" key="2">
    <source>
        <dbReference type="ARBA" id="ARBA00001946"/>
    </source>
</evidence>
<dbReference type="GO" id="GO:0046872">
    <property type="term" value="F:metal ion binding"/>
    <property type="evidence" value="ECO:0007669"/>
    <property type="project" value="UniProtKB-KW"/>
</dbReference>
<dbReference type="Proteomes" id="UP000650511">
    <property type="component" value="Unassembled WGS sequence"/>
</dbReference>
<dbReference type="InterPro" id="IPR036691">
    <property type="entry name" value="Endo/exonu/phosph_ase_sf"/>
</dbReference>
<evidence type="ECO:0000256" key="8">
    <source>
        <dbReference type="ARBA" id="ARBA00023204"/>
    </source>
</evidence>
<keyword evidence="8" id="KW-0234">DNA repair</keyword>
<comment type="caution">
    <text evidence="10">The sequence shown here is derived from an EMBL/GenBank/DDBJ whole genome shotgun (WGS) entry which is preliminary data.</text>
</comment>
<dbReference type="InterPro" id="IPR051547">
    <property type="entry name" value="TDP2-like"/>
</dbReference>
<feature type="domain" description="Endonuclease/exonuclease/phosphatase" evidence="9">
    <location>
        <begin position="18"/>
        <end position="252"/>
    </location>
</feature>
<keyword evidence="5" id="KW-0227">DNA damage</keyword>
<dbReference type="AlphaFoldDB" id="A0A8J3A5F4"/>
<evidence type="ECO:0000256" key="7">
    <source>
        <dbReference type="ARBA" id="ARBA00022842"/>
    </source>
</evidence>
<dbReference type="GO" id="GO:0003697">
    <property type="term" value="F:single-stranded DNA binding"/>
    <property type="evidence" value="ECO:0007669"/>
    <property type="project" value="TreeGrafter"/>
</dbReference>
<name>A0A8J3A5F4_9ACTN</name>
<dbReference type="SUPFAM" id="SSF56219">
    <property type="entry name" value="DNase I-like"/>
    <property type="match status" value="1"/>
</dbReference>
<reference evidence="10" key="1">
    <citation type="journal article" date="2014" name="Int. J. Syst. Evol. Microbiol.">
        <title>Complete genome sequence of Corynebacterium casei LMG S-19264T (=DSM 44701T), isolated from a smear-ripened cheese.</title>
        <authorList>
            <consortium name="US DOE Joint Genome Institute (JGI-PGF)"/>
            <person name="Walter F."/>
            <person name="Albersmeier A."/>
            <person name="Kalinowski J."/>
            <person name="Ruckert C."/>
        </authorList>
    </citation>
    <scope>NUCLEOTIDE SEQUENCE</scope>
    <source>
        <strain evidence="10">CGMCC 1.14988</strain>
    </source>
</reference>
<comment type="cofactor">
    <cofactor evidence="2">
        <name>Mg(2+)</name>
        <dbReference type="ChEBI" id="CHEBI:18420"/>
    </cofactor>
</comment>
<evidence type="ECO:0000256" key="1">
    <source>
        <dbReference type="ARBA" id="ARBA00001936"/>
    </source>
</evidence>
<keyword evidence="7" id="KW-0460">Magnesium</keyword>
<dbReference type="PANTHER" id="PTHR15822">
    <property type="entry name" value="TRAF AND TNF RECEPTOR-ASSOCIATED PROTEIN"/>
    <property type="match status" value="1"/>
</dbReference>
<gene>
    <name evidence="10" type="ORF">GCM10011354_04410</name>
</gene>
<dbReference type="Pfam" id="PF03372">
    <property type="entry name" value="Exo_endo_phos"/>
    <property type="match status" value="1"/>
</dbReference>
<evidence type="ECO:0000313" key="11">
    <source>
        <dbReference type="Proteomes" id="UP000650511"/>
    </source>
</evidence>
<dbReference type="InterPro" id="IPR005135">
    <property type="entry name" value="Endo/exonuclease/phosphatase"/>
</dbReference>
<keyword evidence="3" id="KW-0540">Nuclease</keyword>
<organism evidence="10 11">
    <name type="scientific">Egicoccus halophilus</name>
    <dbReference type="NCBI Taxonomy" id="1670830"/>
    <lineage>
        <taxon>Bacteria</taxon>
        <taxon>Bacillati</taxon>
        <taxon>Actinomycetota</taxon>
        <taxon>Nitriliruptoria</taxon>
        <taxon>Egicoccales</taxon>
        <taxon>Egicoccaceae</taxon>
        <taxon>Egicoccus</taxon>
    </lineage>
</organism>
<dbReference type="GO" id="GO:0070260">
    <property type="term" value="F:5'-tyrosyl-DNA phosphodiesterase activity"/>
    <property type="evidence" value="ECO:0007669"/>
    <property type="project" value="TreeGrafter"/>
</dbReference>
<dbReference type="GO" id="GO:0005737">
    <property type="term" value="C:cytoplasm"/>
    <property type="evidence" value="ECO:0007669"/>
    <property type="project" value="TreeGrafter"/>
</dbReference>
<keyword evidence="6" id="KW-0378">Hydrolase</keyword>
<dbReference type="EMBL" id="BMHA01000002">
    <property type="protein sequence ID" value="GGI03514.1"/>
    <property type="molecule type" value="Genomic_DNA"/>
</dbReference>
<dbReference type="GO" id="GO:0004519">
    <property type="term" value="F:endonuclease activity"/>
    <property type="evidence" value="ECO:0007669"/>
    <property type="project" value="UniProtKB-KW"/>
</dbReference>
<keyword evidence="4" id="KW-0479">Metal-binding</keyword>
<evidence type="ECO:0000256" key="3">
    <source>
        <dbReference type="ARBA" id="ARBA00022722"/>
    </source>
</evidence>
<dbReference type="PANTHER" id="PTHR15822:SF4">
    <property type="entry name" value="TYROSYL-DNA PHOSPHODIESTERASE 2"/>
    <property type="match status" value="1"/>
</dbReference>
<evidence type="ECO:0000256" key="4">
    <source>
        <dbReference type="ARBA" id="ARBA00022723"/>
    </source>
</evidence>
<protein>
    <submittedName>
        <fullName evidence="10">Endonuclease</fullName>
    </submittedName>
</protein>
<accession>A0A8J3A5F4</accession>